<dbReference type="PANTHER" id="PTHR45737">
    <property type="entry name" value="VON WILLEBRAND FACTOR A DOMAIN-CONTAINING PROTEIN 5A"/>
    <property type="match status" value="1"/>
</dbReference>
<evidence type="ECO:0000313" key="3">
    <source>
        <dbReference type="EMBL" id="RSM85788.1"/>
    </source>
</evidence>
<evidence type="ECO:0000256" key="1">
    <source>
        <dbReference type="SAM" id="MobiDB-lite"/>
    </source>
</evidence>
<dbReference type="SUPFAM" id="SSF53300">
    <property type="entry name" value="vWA-like"/>
    <property type="match status" value="1"/>
</dbReference>
<dbReference type="EMBL" id="QHKI01000011">
    <property type="protein sequence ID" value="RSM85788.1"/>
    <property type="molecule type" value="Genomic_DNA"/>
</dbReference>
<dbReference type="RefSeq" id="WP_051794819.1">
    <property type="nucleotide sequence ID" value="NZ_QHKI01000011.1"/>
</dbReference>
<dbReference type="Gene3D" id="2.60.40.3670">
    <property type="match status" value="1"/>
</dbReference>
<evidence type="ECO:0000259" key="2">
    <source>
        <dbReference type="SMART" id="SM00327"/>
    </source>
</evidence>
<dbReference type="Gene3D" id="1.20.120.1690">
    <property type="match status" value="1"/>
</dbReference>
<sequence length="471" mass="50877">MELVVTSFSVELSQNKYLSTSDNFAHAVLVVRAEGMPAEPVAAAEVLLVDCSSSMDWPPTKIVNARRAAAAAIDLLKDGTLFAIVAGTERATMRYPVTEELCAANPETRARAKAVAANLTANGSTAMSTWLALANRLLARHPNAIRHALLLTDGINQGESQATLNRVLDECRDRFTCDARGIGDDWEPEDLRRIATVLHGTADAVVEDVELAADFGRIIQSAMGKSVRELRLRIVTPPFARVEFVRQVVPTEMELVGQDPAGGGVEVSTGSWGPETREFLICLRLDDLTNRPQGQDLQLGRVELATDDDVGALPDPLPILGHITADVTLSTRIDDKVERHTVQARLSKKLGEGWAHYGEGDMDAAARAWGEAARIATELGNEEVLRRLRRLVDIEDATGGVVRIKDSVQQRDGFSLIFSDLSGQSGKSPQQPVRRDGEPIRCPKCKTLSPPGSKVCMAHGHPLDPVPGGAS</sequence>
<dbReference type="OrthoDB" id="568872at2"/>
<dbReference type="PANTHER" id="PTHR45737:SF6">
    <property type="entry name" value="VON WILLEBRAND FACTOR A DOMAIN-CONTAINING PROTEIN 5A"/>
    <property type="match status" value="1"/>
</dbReference>
<comment type="caution">
    <text evidence="3">The sequence shown here is derived from an EMBL/GenBank/DDBJ whole genome shotgun (WGS) entry which is preliminary data.</text>
</comment>
<dbReference type="AlphaFoldDB" id="A0A428ZCU5"/>
<dbReference type="Gene3D" id="3.40.50.410">
    <property type="entry name" value="von Willebrand factor, type A domain"/>
    <property type="match status" value="1"/>
</dbReference>
<dbReference type="SMART" id="SM00327">
    <property type="entry name" value="VWA"/>
    <property type="match status" value="1"/>
</dbReference>
<evidence type="ECO:0000313" key="4">
    <source>
        <dbReference type="Proteomes" id="UP000287547"/>
    </source>
</evidence>
<feature type="domain" description="VWFA" evidence="2">
    <location>
        <begin position="42"/>
        <end position="220"/>
    </location>
</feature>
<organism evidence="3 4">
    <name type="scientific">Kibdelosporangium aridum</name>
    <dbReference type="NCBI Taxonomy" id="2030"/>
    <lineage>
        <taxon>Bacteria</taxon>
        <taxon>Bacillati</taxon>
        <taxon>Actinomycetota</taxon>
        <taxon>Actinomycetes</taxon>
        <taxon>Pseudonocardiales</taxon>
        <taxon>Pseudonocardiaceae</taxon>
        <taxon>Kibdelosporangium</taxon>
    </lineage>
</organism>
<protein>
    <submittedName>
        <fullName evidence="3">VWA domain-containing protein</fullName>
    </submittedName>
</protein>
<name>A0A428ZCU5_KIBAR</name>
<feature type="region of interest" description="Disordered" evidence="1">
    <location>
        <begin position="419"/>
        <end position="471"/>
    </location>
</feature>
<dbReference type="Pfam" id="PF18571">
    <property type="entry name" value="VWA_3_C"/>
    <property type="match status" value="1"/>
</dbReference>
<gene>
    <name evidence="3" type="ORF">DMH04_16470</name>
</gene>
<dbReference type="InterPro" id="IPR041176">
    <property type="entry name" value="VWA_3_C"/>
</dbReference>
<dbReference type="InterPro" id="IPR002035">
    <property type="entry name" value="VWF_A"/>
</dbReference>
<accession>A0A428ZCU5</accession>
<proteinExistence type="predicted"/>
<dbReference type="Proteomes" id="UP000287547">
    <property type="component" value="Unassembled WGS sequence"/>
</dbReference>
<dbReference type="CDD" id="cd00198">
    <property type="entry name" value="vWFA"/>
    <property type="match status" value="1"/>
</dbReference>
<dbReference type="Pfam" id="PF13768">
    <property type="entry name" value="VWA_3"/>
    <property type="match status" value="1"/>
</dbReference>
<dbReference type="InterPro" id="IPR036465">
    <property type="entry name" value="vWFA_dom_sf"/>
</dbReference>
<reference evidence="3 4" key="1">
    <citation type="submission" date="2018-05" db="EMBL/GenBank/DDBJ databases">
        <title>Evolution of GPA BGCs.</title>
        <authorList>
            <person name="Waglechner N."/>
            <person name="Wright G.D."/>
        </authorList>
    </citation>
    <scope>NUCLEOTIDE SEQUENCE [LARGE SCALE GENOMIC DNA]</scope>
    <source>
        <strain evidence="3 4">A82846</strain>
    </source>
</reference>
<feature type="compositionally biased region" description="Polar residues" evidence="1">
    <location>
        <begin position="421"/>
        <end position="431"/>
    </location>
</feature>